<dbReference type="SUPFAM" id="SSF51695">
    <property type="entry name" value="PLC-like phosphodiesterases"/>
    <property type="match status" value="1"/>
</dbReference>
<dbReference type="InterPro" id="IPR017946">
    <property type="entry name" value="PLC-like_Pdiesterase_TIM-brl"/>
</dbReference>
<proteinExistence type="predicted"/>
<sequence>MSIMDPVWMTAIWAHAGASAYAPANTMRAFELAVEQHADGIELDVHLSGDGELVVRHDPTVTRPDGTTVGIAQLSLAELATTSACLPFASSILGLGSRRSTPRAWSIPGSMSSIWGWRPCTPSTSTSWLPVS</sequence>
<dbReference type="STRING" id="64702.SAMN05443377_10836"/>
<dbReference type="Proteomes" id="UP000198815">
    <property type="component" value="Unassembled WGS sequence"/>
</dbReference>
<feature type="domain" description="GP-PDE" evidence="1">
    <location>
        <begin position="10"/>
        <end position="132"/>
    </location>
</feature>
<dbReference type="Pfam" id="PF03009">
    <property type="entry name" value="GDPD"/>
    <property type="match status" value="1"/>
</dbReference>
<dbReference type="InterPro" id="IPR030395">
    <property type="entry name" value="GP_PDE_dom"/>
</dbReference>
<gene>
    <name evidence="2" type="ORF">SAMN05443377_10836</name>
</gene>
<dbReference type="GO" id="GO:0008081">
    <property type="term" value="F:phosphoric diester hydrolase activity"/>
    <property type="evidence" value="ECO:0007669"/>
    <property type="project" value="InterPro"/>
</dbReference>
<dbReference type="PANTHER" id="PTHR46211">
    <property type="entry name" value="GLYCEROPHOSPHORYL DIESTER PHOSPHODIESTERASE"/>
    <property type="match status" value="1"/>
</dbReference>
<evidence type="ECO:0000313" key="3">
    <source>
        <dbReference type="Proteomes" id="UP000198815"/>
    </source>
</evidence>
<dbReference type="EMBL" id="FOGZ01000008">
    <property type="protein sequence ID" value="SER73948.1"/>
    <property type="molecule type" value="Genomic_DNA"/>
</dbReference>
<dbReference type="AlphaFoldDB" id="A0A1H9RN11"/>
<keyword evidence="3" id="KW-1185">Reference proteome</keyword>
<dbReference type="PANTHER" id="PTHR46211:SF1">
    <property type="entry name" value="GLYCEROPHOSPHODIESTER PHOSPHODIESTERASE, CYTOPLASMIC"/>
    <property type="match status" value="1"/>
</dbReference>
<accession>A0A1H9RN11</accession>
<name>A0A1H9RN11_9ACTN</name>
<dbReference type="Gene3D" id="3.20.20.190">
    <property type="entry name" value="Phosphatidylinositol (PI) phosphodiesterase"/>
    <property type="match status" value="1"/>
</dbReference>
<evidence type="ECO:0000313" key="2">
    <source>
        <dbReference type="EMBL" id="SER73948.1"/>
    </source>
</evidence>
<reference evidence="2 3" key="1">
    <citation type="submission" date="2016-10" db="EMBL/GenBank/DDBJ databases">
        <authorList>
            <person name="de Groot N.N."/>
        </authorList>
    </citation>
    <scope>NUCLEOTIDE SEQUENCE [LARGE SCALE GENOMIC DNA]</scope>
    <source>
        <strain evidence="2 3">DSM 16859</strain>
    </source>
</reference>
<evidence type="ECO:0000259" key="1">
    <source>
        <dbReference type="PROSITE" id="PS51704"/>
    </source>
</evidence>
<dbReference type="GO" id="GO:0006629">
    <property type="term" value="P:lipid metabolic process"/>
    <property type="evidence" value="ECO:0007669"/>
    <property type="project" value="InterPro"/>
</dbReference>
<organism evidence="2 3">
    <name type="scientific">Propionibacterium cyclohexanicum</name>
    <dbReference type="NCBI Taxonomy" id="64702"/>
    <lineage>
        <taxon>Bacteria</taxon>
        <taxon>Bacillati</taxon>
        <taxon>Actinomycetota</taxon>
        <taxon>Actinomycetes</taxon>
        <taxon>Propionibacteriales</taxon>
        <taxon>Propionibacteriaceae</taxon>
        <taxon>Propionibacterium</taxon>
    </lineage>
</organism>
<dbReference type="PROSITE" id="PS51704">
    <property type="entry name" value="GP_PDE"/>
    <property type="match status" value="1"/>
</dbReference>
<protein>
    <submittedName>
        <fullName evidence="2">Glycerophosphoryl diester phosphodiesterase family protein</fullName>
    </submittedName>
</protein>